<protein>
    <submittedName>
        <fullName evidence="2">Uncharacterized protein</fullName>
    </submittedName>
</protein>
<name>A0A9W9XC88_9EURO</name>
<feature type="region of interest" description="Disordered" evidence="1">
    <location>
        <begin position="1"/>
        <end position="35"/>
    </location>
</feature>
<dbReference type="RefSeq" id="XP_056790679.1">
    <property type="nucleotide sequence ID" value="XM_056933138.1"/>
</dbReference>
<dbReference type="EMBL" id="JAPWDQ010000004">
    <property type="protein sequence ID" value="KAJ5488646.1"/>
    <property type="molecule type" value="Genomic_DNA"/>
</dbReference>
<reference evidence="2" key="2">
    <citation type="journal article" date="2023" name="IMA Fungus">
        <title>Comparative genomic study of the Penicillium genus elucidates a diverse pangenome and 15 lateral gene transfer events.</title>
        <authorList>
            <person name="Petersen C."/>
            <person name="Sorensen T."/>
            <person name="Nielsen M.R."/>
            <person name="Sondergaard T.E."/>
            <person name="Sorensen J.L."/>
            <person name="Fitzpatrick D.A."/>
            <person name="Frisvad J.C."/>
            <person name="Nielsen K.L."/>
        </authorList>
    </citation>
    <scope>NUCLEOTIDE SEQUENCE</scope>
    <source>
        <strain evidence="2">IBT 30728</strain>
    </source>
</reference>
<feature type="region of interest" description="Disordered" evidence="1">
    <location>
        <begin position="78"/>
        <end position="110"/>
    </location>
</feature>
<dbReference type="GeneID" id="81623387"/>
<evidence type="ECO:0000256" key="1">
    <source>
        <dbReference type="SAM" id="MobiDB-lite"/>
    </source>
</evidence>
<proteinExistence type="predicted"/>
<feature type="compositionally biased region" description="Low complexity" evidence="1">
    <location>
        <begin position="18"/>
        <end position="31"/>
    </location>
</feature>
<comment type="caution">
    <text evidence="2">The sequence shown here is derived from an EMBL/GenBank/DDBJ whole genome shotgun (WGS) entry which is preliminary data.</text>
</comment>
<reference evidence="2" key="1">
    <citation type="submission" date="2022-12" db="EMBL/GenBank/DDBJ databases">
        <authorList>
            <person name="Petersen C."/>
        </authorList>
    </citation>
    <scope>NUCLEOTIDE SEQUENCE</scope>
    <source>
        <strain evidence="2">IBT 30728</strain>
    </source>
</reference>
<accession>A0A9W9XC88</accession>
<sequence>MINLASPRQRESVLLVPSASASTESSVLSRSGNGASLETVRTLNWREPATGTSADGRAASPHVGDTAVWAQRRHGDWASGPGFLPRDSSSPHQLGLMHGRDEQSAETSRGGLRETLIRLQSVSSAAVAIMAHTAPDSLTVVDGSILDYSPHE</sequence>
<evidence type="ECO:0000313" key="2">
    <source>
        <dbReference type="EMBL" id="KAJ5488646.1"/>
    </source>
</evidence>
<keyword evidence="3" id="KW-1185">Reference proteome</keyword>
<organism evidence="2 3">
    <name type="scientific">Penicillium diatomitis</name>
    <dbReference type="NCBI Taxonomy" id="2819901"/>
    <lineage>
        <taxon>Eukaryota</taxon>
        <taxon>Fungi</taxon>
        <taxon>Dikarya</taxon>
        <taxon>Ascomycota</taxon>
        <taxon>Pezizomycotina</taxon>
        <taxon>Eurotiomycetes</taxon>
        <taxon>Eurotiomycetidae</taxon>
        <taxon>Eurotiales</taxon>
        <taxon>Aspergillaceae</taxon>
        <taxon>Penicillium</taxon>
    </lineage>
</organism>
<dbReference type="AlphaFoldDB" id="A0A9W9XC88"/>
<gene>
    <name evidence="2" type="ORF">N7539_003536</name>
</gene>
<dbReference type="Proteomes" id="UP001148312">
    <property type="component" value="Unassembled WGS sequence"/>
</dbReference>
<evidence type="ECO:0000313" key="3">
    <source>
        <dbReference type="Proteomes" id="UP001148312"/>
    </source>
</evidence>